<organism evidence="3 4">
    <name type="scientific">Pontibacillus halophilus JSM 076056 = DSM 19796</name>
    <dbReference type="NCBI Taxonomy" id="1385510"/>
    <lineage>
        <taxon>Bacteria</taxon>
        <taxon>Bacillati</taxon>
        <taxon>Bacillota</taxon>
        <taxon>Bacilli</taxon>
        <taxon>Bacillales</taxon>
        <taxon>Bacillaceae</taxon>
        <taxon>Pontibacillus</taxon>
    </lineage>
</organism>
<reference evidence="3 4" key="1">
    <citation type="submission" date="2013-08" db="EMBL/GenBank/DDBJ databases">
        <authorList>
            <person name="Huang J."/>
            <person name="Wang G."/>
        </authorList>
    </citation>
    <scope>NUCLEOTIDE SEQUENCE [LARGE SCALE GENOMIC DNA]</scope>
    <source>
        <strain evidence="3 4">JSM 076056</strain>
    </source>
</reference>
<feature type="domain" description="Glutaredoxin" evidence="2">
    <location>
        <begin position="3"/>
        <end position="54"/>
    </location>
</feature>
<evidence type="ECO:0000259" key="2">
    <source>
        <dbReference type="Pfam" id="PF00462"/>
    </source>
</evidence>
<dbReference type="InterPro" id="IPR002109">
    <property type="entry name" value="Glutaredoxin"/>
</dbReference>
<dbReference type="eggNOG" id="ENOG502ZNIS">
    <property type="taxonomic scope" value="Bacteria"/>
</dbReference>
<dbReference type="STRING" id="1385510.GCA_000425205_03006"/>
<dbReference type="InterPro" id="IPR006660">
    <property type="entry name" value="Arsenate_reductase-like"/>
</dbReference>
<evidence type="ECO:0000256" key="1">
    <source>
        <dbReference type="PROSITE-ProRule" id="PRU01282"/>
    </source>
</evidence>
<dbReference type="Proteomes" id="UP000030528">
    <property type="component" value="Unassembled WGS sequence"/>
</dbReference>
<sequence>MTTLYTIDGCIKCFQAKRYLQEQGIPFQEINILKVPEAIPELKETAGEVVTPVLHDEATVLIGLNILNYKQSIH</sequence>
<dbReference type="Gene3D" id="3.40.30.10">
    <property type="entry name" value="Glutaredoxin"/>
    <property type="match status" value="1"/>
</dbReference>
<evidence type="ECO:0000313" key="4">
    <source>
        <dbReference type="Proteomes" id="UP000030528"/>
    </source>
</evidence>
<gene>
    <name evidence="3" type="ORF">N781_06985</name>
</gene>
<name>A0A0A5I3Z9_9BACI</name>
<dbReference type="PROSITE" id="PS51354">
    <property type="entry name" value="GLUTAREDOXIN_2"/>
    <property type="match status" value="1"/>
</dbReference>
<accession>A0A0A5I3Z9</accession>
<dbReference type="PROSITE" id="PS51353">
    <property type="entry name" value="ARSC"/>
    <property type="match status" value="1"/>
</dbReference>
<dbReference type="AlphaFoldDB" id="A0A0A5I3Z9"/>
<comment type="caution">
    <text evidence="3">The sequence shown here is derived from an EMBL/GenBank/DDBJ whole genome shotgun (WGS) entry which is preliminary data.</text>
</comment>
<keyword evidence="4" id="KW-1185">Reference proteome</keyword>
<dbReference type="SUPFAM" id="SSF52833">
    <property type="entry name" value="Thioredoxin-like"/>
    <property type="match status" value="1"/>
</dbReference>
<evidence type="ECO:0000313" key="3">
    <source>
        <dbReference type="EMBL" id="KGX90532.1"/>
    </source>
</evidence>
<protein>
    <submittedName>
        <fullName evidence="3">Glutaredoxin</fullName>
    </submittedName>
</protein>
<dbReference type="InterPro" id="IPR036249">
    <property type="entry name" value="Thioredoxin-like_sf"/>
</dbReference>
<dbReference type="CDD" id="cd02976">
    <property type="entry name" value="NrdH"/>
    <property type="match status" value="1"/>
</dbReference>
<dbReference type="Pfam" id="PF00462">
    <property type="entry name" value="Glutaredoxin"/>
    <property type="match status" value="1"/>
</dbReference>
<dbReference type="OrthoDB" id="2943861at2"/>
<dbReference type="EMBL" id="AVPE01000014">
    <property type="protein sequence ID" value="KGX90532.1"/>
    <property type="molecule type" value="Genomic_DNA"/>
</dbReference>
<comment type="similarity">
    <text evidence="1">Belongs to the ArsC family.</text>
</comment>
<proteinExistence type="inferred from homology"/>
<dbReference type="RefSeq" id="WP_051239995.1">
    <property type="nucleotide sequence ID" value="NZ_AULI01000014.1"/>
</dbReference>